<dbReference type="Gene3D" id="3.40.1190.20">
    <property type="match status" value="1"/>
</dbReference>
<accession>A0ABT3BPY4</accession>
<keyword evidence="2" id="KW-0479">Metal-binding</keyword>
<proteinExistence type="predicted"/>
<dbReference type="PROSITE" id="PS00584">
    <property type="entry name" value="PFKB_KINASES_2"/>
    <property type="match status" value="1"/>
</dbReference>
<dbReference type="InterPro" id="IPR029056">
    <property type="entry name" value="Ribokinase-like"/>
</dbReference>
<dbReference type="InterPro" id="IPR002173">
    <property type="entry name" value="Carboh/pur_kinase_PfkB_CS"/>
</dbReference>
<evidence type="ECO:0000259" key="4">
    <source>
        <dbReference type="Pfam" id="PF00294"/>
    </source>
</evidence>
<keyword evidence="1" id="KW-0808">Transferase</keyword>
<organism evidence="5 6">
    <name type="scientific">Ureaplasma zalophigenitalium</name>
    <dbReference type="NCBI Taxonomy" id="907723"/>
    <lineage>
        <taxon>Bacteria</taxon>
        <taxon>Bacillati</taxon>
        <taxon>Mycoplasmatota</taxon>
        <taxon>Mycoplasmoidales</taxon>
        <taxon>Mycoplasmoidaceae</taxon>
        <taxon>Ureaplasma</taxon>
    </lineage>
</organism>
<keyword evidence="6" id="KW-1185">Reference proteome</keyword>
<keyword evidence="3 5" id="KW-0418">Kinase</keyword>
<evidence type="ECO:0000256" key="2">
    <source>
        <dbReference type="ARBA" id="ARBA00022723"/>
    </source>
</evidence>
<dbReference type="Proteomes" id="UP001207252">
    <property type="component" value="Unassembled WGS sequence"/>
</dbReference>
<dbReference type="EMBL" id="JAOXHJ010000006">
    <property type="protein sequence ID" value="MCV3754264.1"/>
    <property type="molecule type" value="Genomic_DNA"/>
</dbReference>
<evidence type="ECO:0000256" key="3">
    <source>
        <dbReference type="ARBA" id="ARBA00022777"/>
    </source>
</evidence>
<dbReference type="GO" id="GO:0016301">
    <property type="term" value="F:kinase activity"/>
    <property type="evidence" value="ECO:0007669"/>
    <property type="project" value="UniProtKB-KW"/>
</dbReference>
<feature type="domain" description="Carbohydrate kinase PfkB" evidence="4">
    <location>
        <begin position="4"/>
        <end position="251"/>
    </location>
</feature>
<sequence>MKTLVIGAVTVDIIAVPNKTIIYGDSNPGKIYKTFGGVAKNIVENLARLGFDVDFVFNVGNDSKGQEAVAYLRSINVNTIYKSYNQSTDTYLSVFDENKELMVAFNDMSCVQYIDASYLKSLNLNPDDYSLVVCDMNMTTETLSYILNSFKNVYIEGVSANKIVKLKPILGQVQSLKANFLEASTLFDVQTLQEIIAKVQSFNIQEVIITLGKQGSLVILKDRVFQISSQPTNVVNVSGAGDAFLAGYLYAKFFQKNANPYDQLISGSCASLITLHSPLTNSLDLNPVNLNKEILLWKSKS</sequence>
<evidence type="ECO:0000313" key="6">
    <source>
        <dbReference type="Proteomes" id="UP001207252"/>
    </source>
</evidence>
<dbReference type="RefSeq" id="WP_263818066.1">
    <property type="nucleotide sequence ID" value="NZ_JAOXHJ010000006.1"/>
</dbReference>
<comment type="caution">
    <text evidence="5">The sequence shown here is derived from an EMBL/GenBank/DDBJ whole genome shotgun (WGS) entry which is preliminary data.</text>
</comment>
<dbReference type="SUPFAM" id="SSF53613">
    <property type="entry name" value="Ribokinase-like"/>
    <property type="match status" value="1"/>
</dbReference>
<evidence type="ECO:0000256" key="1">
    <source>
        <dbReference type="ARBA" id="ARBA00022679"/>
    </source>
</evidence>
<evidence type="ECO:0000313" key="5">
    <source>
        <dbReference type="EMBL" id="MCV3754264.1"/>
    </source>
</evidence>
<dbReference type="PANTHER" id="PTHR42909:SF1">
    <property type="entry name" value="CARBOHYDRATE KINASE PFKB DOMAIN-CONTAINING PROTEIN"/>
    <property type="match status" value="1"/>
</dbReference>
<dbReference type="Pfam" id="PF00294">
    <property type="entry name" value="PfkB"/>
    <property type="match status" value="1"/>
</dbReference>
<protein>
    <submittedName>
        <fullName evidence="5">PfkB family carbohydrate kinase</fullName>
    </submittedName>
</protein>
<dbReference type="PANTHER" id="PTHR42909">
    <property type="entry name" value="ZGC:136858"/>
    <property type="match status" value="1"/>
</dbReference>
<name>A0ABT3BPY4_9BACT</name>
<dbReference type="InterPro" id="IPR011611">
    <property type="entry name" value="PfkB_dom"/>
</dbReference>
<gene>
    <name evidence="5" type="ORF">OF365_02650</name>
</gene>
<reference evidence="5 6" key="1">
    <citation type="journal article" date="2020" name="Int. J. Syst. Evol. Microbiol.">
        <title>Ureaplasma miroungigenitalium sp. nov. isolated from northern elephant seals (Mirounga angustirostris) and Ureaplasma zalophigenitalium sp. nov. isolated from California sea lions (Zalophus californianus).</title>
        <authorList>
            <person name="Volokhov D.V."/>
            <person name="Gulland F.M."/>
            <person name="Gao Y."/>
            <person name="Chizhikov V.E."/>
        </authorList>
    </citation>
    <scope>NUCLEOTIDE SEQUENCE [LARGE SCALE GENOMIC DNA]</scope>
    <source>
        <strain evidence="5 6">CSL7644-GEN</strain>
    </source>
</reference>